<sequence>MRIRSYLH</sequence>
<evidence type="ECO:0000313" key="1">
    <source>
        <dbReference type="EMBL" id="CAI8017894.1"/>
    </source>
</evidence>
<dbReference type="Proteomes" id="UP001174909">
    <property type="component" value="Unassembled WGS sequence"/>
</dbReference>
<proteinExistence type="predicted"/>
<protein>
    <submittedName>
        <fullName evidence="1">Uncharacterized protein</fullName>
    </submittedName>
</protein>
<comment type="caution">
    <text evidence="1">The sequence shown here is derived from an EMBL/GenBank/DDBJ whole genome shotgun (WGS) entry which is preliminary data.</text>
</comment>
<reference evidence="1" key="1">
    <citation type="submission" date="2023-03" db="EMBL/GenBank/DDBJ databases">
        <authorList>
            <person name="Steffen K."/>
            <person name="Cardenas P."/>
        </authorList>
    </citation>
    <scope>NUCLEOTIDE SEQUENCE</scope>
</reference>
<gene>
    <name evidence="1" type="ORF">GBAR_LOCUS10799</name>
</gene>
<evidence type="ECO:0000313" key="2">
    <source>
        <dbReference type="Proteomes" id="UP001174909"/>
    </source>
</evidence>
<name>A0AA35RUE8_GEOBA</name>
<dbReference type="EMBL" id="CASHTH010001666">
    <property type="protein sequence ID" value="CAI8017894.1"/>
    <property type="molecule type" value="Genomic_DNA"/>
</dbReference>
<organism evidence="1 2">
    <name type="scientific">Geodia barretti</name>
    <name type="common">Barrett's horny sponge</name>
    <dbReference type="NCBI Taxonomy" id="519541"/>
    <lineage>
        <taxon>Eukaryota</taxon>
        <taxon>Metazoa</taxon>
        <taxon>Porifera</taxon>
        <taxon>Demospongiae</taxon>
        <taxon>Heteroscleromorpha</taxon>
        <taxon>Tetractinellida</taxon>
        <taxon>Astrophorina</taxon>
        <taxon>Geodiidae</taxon>
        <taxon>Geodia</taxon>
    </lineage>
</organism>
<accession>A0AA35RUE8</accession>
<keyword evidence="2" id="KW-1185">Reference proteome</keyword>